<dbReference type="Gramene" id="ONIVA11G05660.1">
    <property type="protein sequence ID" value="ONIVA11G05660.1"/>
    <property type="gene ID" value="ONIVA11G05660"/>
</dbReference>
<evidence type="ECO:0000313" key="2">
    <source>
        <dbReference type="EnsemblPlants" id="ONIVA11G05660.1"/>
    </source>
</evidence>
<evidence type="ECO:0000313" key="3">
    <source>
        <dbReference type="Proteomes" id="UP000006591"/>
    </source>
</evidence>
<dbReference type="AlphaFoldDB" id="A0A0E0IZ62"/>
<feature type="signal peptide" evidence="1">
    <location>
        <begin position="1"/>
        <end position="28"/>
    </location>
</feature>
<reference evidence="2" key="2">
    <citation type="submission" date="2018-04" db="EMBL/GenBank/DDBJ databases">
        <title>OnivRS2 (Oryza nivara Reference Sequence Version 2).</title>
        <authorList>
            <person name="Zhang J."/>
            <person name="Kudrna D."/>
            <person name="Lee S."/>
            <person name="Talag J."/>
            <person name="Rajasekar S."/>
            <person name="Welchert J."/>
            <person name="Hsing Y.-I."/>
            <person name="Wing R.A."/>
        </authorList>
    </citation>
    <scope>NUCLEOTIDE SEQUENCE [LARGE SCALE GENOMIC DNA]</scope>
    <source>
        <strain evidence="2">SL10</strain>
    </source>
</reference>
<dbReference type="OMA" id="SHRGLEW"/>
<evidence type="ECO:0000256" key="1">
    <source>
        <dbReference type="SAM" id="SignalP"/>
    </source>
</evidence>
<name>A0A0E0IZ62_ORYNI</name>
<dbReference type="HOGENOM" id="CLU_2561984_0_0_1"/>
<protein>
    <recommendedName>
        <fullName evidence="4">Knottin scorpion toxin-like domain-containing protein</fullName>
    </recommendedName>
</protein>
<proteinExistence type="predicted"/>
<accession>A0A0E0IZ62</accession>
<dbReference type="EnsemblPlants" id="ONIVA11G05660.1">
    <property type="protein sequence ID" value="ONIVA11G05660.1"/>
    <property type="gene ID" value="ONIVA11G05660"/>
</dbReference>
<feature type="chain" id="PRO_5002363709" description="Knottin scorpion toxin-like domain-containing protein" evidence="1">
    <location>
        <begin position="29"/>
        <end position="87"/>
    </location>
</feature>
<reference evidence="2" key="1">
    <citation type="submission" date="2015-04" db="UniProtKB">
        <authorList>
            <consortium name="EnsemblPlants"/>
        </authorList>
    </citation>
    <scope>IDENTIFICATION</scope>
    <source>
        <strain evidence="2">SL10</strain>
    </source>
</reference>
<keyword evidence="3" id="KW-1185">Reference proteome</keyword>
<organism evidence="2">
    <name type="scientific">Oryza nivara</name>
    <name type="common">Indian wild rice</name>
    <name type="synonym">Oryza sativa f. spontanea</name>
    <dbReference type="NCBI Taxonomy" id="4536"/>
    <lineage>
        <taxon>Eukaryota</taxon>
        <taxon>Viridiplantae</taxon>
        <taxon>Streptophyta</taxon>
        <taxon>Embryophyta</taxon>
        <taxon>Tracheophyta</taxon>
        <taxon>Spermatophyta</taxon>
        <taxon>Magnoliopsida</taxon>
        <taxon>Liliopsida</taxon>
        <taxon>Poales</taxon>
        <taxon>Poaceae</taxon>
        <taxon>BOP clade</taxon>
        <taxon>Oryzoideae</taxon>
        <taxon>Oryzeae</taxon>
        <taxon>Oryzinae</taxon>
        <taxon>Oryza</taxon>
    </lineage>
</organism>
<evidence type="ECO:0008006" key="4">
    <source>
        <dbReference type="Google" id="ProtNLM"/>
    </source>
</evidence>
<dbReference type="Proteomes" id="UP000006591">
    <property type="component" value="Chromosome 11"/>
</dbReference>
<keyword evidence="1" id="KW-0732">Signal</keyword>
<sequence length="87" mass="9693">MLMALIKNSTILLMALMVLCTTLPSCHAVSTQDGPWSKQLCVNWQGCAVDVCRRYCSHRGLEWQGASCNDSSDRCCCQYNDVQKSTN</sequence>